<dbReference type="SMART" id="SM00327">
    <property type="entry name" value="VWA"/>
    <property type="match status" value="1"/>
</dbReference>
<name>A0ABW0P247_9HYPH</name>
<dbReference type="InterPro" id="IPR002035">
    <property type="entry name" value="VWF_A"/>
</dbReference>
<dbReference type="SUPFAM" id="SSF52540">
    <property type="entry name" value="P-loop containing nucleoside triphosphate hydrolases"/>
    <property type="match status" value="1"/>
</dbReference>
<dbReference type="NCBIfam" id="NF009943">
    <property type="entry name" value="PRK13406.1"/>
    <property type="match status" value="1"/>
</dbReference>
<dbReference type="Proteomes" id="UP001596060">
    <property type="component" value="Unassembled WGS sequence"/>
</dbReference>
<dbReference type="Pfam" id="PF13519">
    <property type="entry name" value="VWA_2"/>
    <property type="match status" value="1"/>
</dbReference>
<evidence type="ECO:0000256" key="1">
    <source>
        <dbReference type="SAM" id="MobiDB-lite"/>
    </source>
</evidence>
<protein>
    <submittedName>
        <fullName evidence="3">Magnesium chelatase subunit D</fullName>
        <ecNumber evidence="3">6.6.1.1</ecNumber>
    </submittedName>
</protein>
<comment type="caution">
    <text evidence="3">The sequence shown here is derived from an EMBL/GenBank/DDBJ whole genome shotgun (WGS) entry which is preliminary data.</text>
</comment>
<feature type="region of interest" description="Disordered" evidence="1">
    <location>
        <begin position="263"/>
        <end position="296"/>
    </location>
</feature>
<dbReference type="Gene3D" id="3.40.50.300">
    <property type="entry name" value="P-loop containing nucleotide triphosphate hydrolases"/>
    <property type="match status" value="1"/>
</dbReference>
<feature type="domain" description="VWFA" evidence="2">
    <location>
        <begin position="406"/>
        <end position="546"/>
    </location>
</feature>
<keyword evidence="4" id="KW-1185">Reference proteome</keyword>
<gene>
    <name evidence="3" type="ORF">ACFPN9_10800</name>
</gene>
<dbReference type="PANTHER" id="PTHR43473:SF2">
    <property type="entry name" value="MAGNESIUM-CHELATASE SUBUNIT CHLD, CHLOROPLASTIC"/>
    <property type="match status" value="1"/>
</dbReference>
<organism evidence="3 4">
    <name type="scientific">Bosea massiliensis</name>
    <dbReference type="NCBI Taxonomy" id="151419"/>
    <lineage>
        <taxon>Bacteria</taxon>
        <taxon>Pseudomonadati</taxon>
        <taxon>Pseudomonadota</taxon>
        <taxon>Alphaproteobacteria</taxon>
        <taxon>Hyphomicrobiales</taxon>
        <taxon>Boseaceae</taxon>
        <taxon>Bosea</taxon>
    </lineage>
</organism>
<dbReference type="Pfam" id="PF17863">
    <property type="entry name" value="AAA_lid_2"/>
    <property type="match status" value="1"/>
</dbReference>
<dbReference type="InterPro" id="IPR041628">
    <property type="entry name" value="ChlI/MoxR_AAA_lid"/>
</dbReference>
<reference evidence="4" key="1">
    <citation type="journal article" date="2019" name="Int. J. Syst. Evol. Microbiol.">
        <title>The Global Catalogue of Microorganisms (GCM) 10K type strain sequencing project: providing services to taxonomists for standard genome sequencing and annotation.</title>
        <authorList>
            <consortium name="The Broad Institute Genomics Platform"/>
            <consortium name="The Broad Institute Genome Sequencing Center for Infectious Disease"/>
            <person name="Wu L."/>
            <person name="Ma J."/>
        </authorList>
    </citation>
    <scope>NUCLEOTIDE SEQUENCE [LARGE SCALE GENOMIC DNA]</scope>
    <source>
        <strain evidence="4">CCUG 43117</strain>
    </source>
</reference>
<proteinExistence type="predicted"/>
<sequence>MSAAGAGAERPALSPWRLAETAAALLALDGAAIGGLTLRAPAGPVRDAFLERVASLSGDRRLLKMPAGIGDARLLGGLDLAATLSAGRPVGERGLLVEANGGIVVIAMAERLEIGTAARIAAVLDAGAVTVERDGLGLTLASRFGVLALDEGLSEEERLPTALGDRLALRIDLTALSHRDIEAEVISPAEIAAARARPTAAMADDMLASLCAAAFALGIDSFRAALQAVTVARLSAALAGRDTVAEADAALAAALVLAPRATRLPAVPEDEPDSQTDRQDDPPPADDETASGEAPRDLDDLVLAAARAALPAGLLARLLASGGRVKARAPGRAGQMQKVARRGRVIGSKAGDLRGAAKLDVVETLRAAAPWQKLRRCEAAMAGREGLIVRRGDFRVARHKQRSETATLFVVDASGSSALQRLAEAKGAVRLLLAECYVRRDEVALIAFRRSEAEIVLPPTRSLVAAERALSGLPGGGATPLATAIEAASALADAVRRKGRTPALVFMTDGRANIDRAGKQGRAQAQADALAAARGLRGEGFNAILIDTSPQPQPQAAEIAAAMGGLYVPLPQADAAGVGRAVGAALAAAR</sequence>
<evidence type="ECO:0000313" key="3">
    <source>
        <dbReference type="EMBL" id="MFC5505748.1"/>
    </source>
</evidence>
<dbReference type="Gene3D" id="1.10.8.80">
    <property type="entry name" value="Magnesium chelatase subunit I, C-Terminal domain"/>
    <property type="match status" value="1"/>
</dbReference>
<dbReference type="PANTHER" id="PTHR43473">
    <property type="entry name" value="MAGNESIUM-CHELATASE SUBUNIT CHLD, CHLOROPLASTIC"/>
    <property type="match status" value="1"/>
</dbReference>
<dbReference type="InterPro" id="IPR027417">
    <property type="entry name" value="P-loop_NTPase"/>
</dbReference>
<keyword evidence="3" id="KW-0436">Ligase</keyword>
<dbReference type="Gene3D" id="3.40.50.410">
    <property type="entry name" value="von Willebrand factor, type A domain"/>
    <property type="match status" value="1"/>
</dbReference>
<dbReference type="RefSeq" id="WP_066720209.1">
    <property type="nucleotide sequence ID" value="NZ_JBHSLU010000022.1"/>
</dbReference>
<dbReference type="GO" id="GO:0016851">
    <property type="term" value="F:magnesium chelatase activity"/>
    <property type="evidence" value="ECO:0007669"/>
    <property type="project" value="UniProtKB-EC"/>
</dbReference>
<dbReference type="InterPro" id="IPR036465">
    <property type="entry name" value="vWFA_dom_sf"/>
</dbReference>
<accession>A0ABW0P247</accession>
<dbReference type="SUPFAM" id="SSF53300">
    <property type="entry name" value="vWA-like"/>
    <property type="match status" value="1"/>
</dbReference>
<dbReference type="EMBL" id="JBHSLU010000022">
    <property type="protein sequence ID" value="MFC5505748.1"/>
    <property type="molecule type" value="Genomic_DNA"/>
</dbReference>
<dbReference type="PROSITE" id="PS50234">
    <property type="entry name" value="VWFA"/>
    <property type="match status" value="1"/>
</dbReference>
<evidence type="ECO:0000313" key="4">
    <source>
        <dbReference type="Proteomes" id="UP001596060"/>
    </source>
</evidence>
<dbReference type="EC" id="6.6.1.1" evidence="3"/>
<evidence type="ECO:0000259" key="2">
    <source>
        <dbReference type="PROSITE" id="PS50234"/>
    </source>
</evidence>